<comment type="caution">
    <text evidence="1">The sequence shown here is derived from an EMBL/GenBank/DDBJ whole genome shotgun (WGS) entry which is preliminary data.</text>
</comment>
<proteinExistence type="predicted"/>
<protein>
    <submittedName>
        <fullName evidence="1">Uncharacterized protein</fullName>
    </submittedName>
</protein>
<organism evidence="1 2">
    <name type="scientific">Eumeta variegata</name>
    <name type="common">Bagworm moth</name>
    <name type="synonym">Eumeta japonica</name>
    <dbReference type="NCBI Taxonomy" id="151549"/>
    <lineage>
        <taxon>Eukaryota</taxon>
        <taxon>Metazoa</taxon>
        <taxon>Ecdysozoa</taxon>
        <taxon>Arthropoda</taxon>
        <taxon>Hexapoda</taxon>
        <taxon>Insecta</taxon>
        <taxon>Pterygota</taxon>
        <taxon>Neoptera</taxon>
        <taxon>Endopterygota</taxon>
        <taxon>Lepidoptera</taxon>
        <taxon>Glossata</taxon>
        <taxon>Ditrysia</taxon>
        <taxon>Tineoidea</taxon>
        <taxon>Psychidae</taxon>
        <taxon>Oiketicinae</taxon>
        <taxon>Eumeta</taxon>
    </lineage>
</organism>
<gene>
    <name evidence="1" type="ORF">EVAR_75939_1</name>
</gene>
<evidence type="ECO:0000313" key="1">
    <source>
        <dbReference type="EMBL" id="GBP30715.1"/>
    </source>
</evidence>
<dbReference type="Proteomes" id="UP000299102">
    <property type="component" value="Unassembled WGS sequence"/>
</dbReference>
<reference evidence="1 2" key="1">
    <citation type="journal article" date="2019" name="Commun. Biol.">
        <title>The bagworm genome reveals a unique fibroin gene that provides high tensile strength.</title>
        <authorList>
            <person name="Kono N."/>
            <person name="Nakamura H."/>
            <person name="Ohtoshi R."/>
            <person name="Tomita M."/>
            <person name="Numata K."/>
            <person name="Arakawa K."/>
        </authorList>
    </citation>
    <scope>NUCLEOTIDE SEQUENCE [LARGE SCALE GENOMIC DNA]</scope>
</reference>
<dbReference type="AlphaFoldDB" id="A0A4C1UWA3"/>
<accession>A0A4C1UWA3</accession>
<keyword evidence="2" id="KW-1185">Reference proteome</keyword>
<sequence>MSIPPRRSENQKQQLYTNAISLSINSFYARRHLRPKESKVEPVSKAKPKSECACRIWNQEWDKLVAGTESRSESRTGKAFRIQNEAMHFMFMQGYSIVGYSLVLSRTYGEHTCVTPSPVANDATARLLHAHLAVISKQRIPQTCAFFCEIWNPYWNET</sequence>
<dbReference type="EMBL" id="BGZK01000236">
    <property type="protein sequence ID" value="GBP30715.1"/>
    <property type="molecule type" value="Genomic_DNA"/>
</dbReference>
<name>A0A4C1UWA3_EUMVA</name>
<evidence type="ECO:0000313" key="2">
    <source>
        <dbReference type="Proteomes" id="UP000299102"/>
    </source>
</evidence>